<evidence type="ECO:0000313" key="8">
    <source>
        <dbReference type="EMBL" id="MTV72527.1"/>
    </source>
</evidence>
<dbReference type="PANTHER" id="PTHR30185">
    <property type="entry name" value="CRYPTIC BETA-GLUCOSIDE BGL OPERON ANTITERMINATOR"/>
    <property type="match status" value="1"/>
</dbReference>
<dbReference type="Gene3D" id="1.10.1790.10">
    <property type="entry name" value="PRD domain"/>
    <property type="match status" value="1"/>
</dbReference>
<keyword evidence="1" id="KW-0808">Transferase</keyword>
<evidence type="ECO:0000313" key="9">
    <source>
        <dbReference type="Proteomes" id="UP000483094"/>
    </source>
</evidence>
<dbReference type="InterPro" id="IPR002178">
    <property type="entry name" value="PTS_EIIA_type-2_dom"/>
</dbReference>
<dbReference type="Proteomes" id="UP000483094">
    <property type="component" value="Unassembled WGS sequence"/>
</dbReference>
<evidence type="ECO:0000259" key="7">
    <source>
        <dbReference type="PROSITE" id="PS51372"/>
    </source>
</evidence>
<dbReference type="PROSITE" id="PS51099">
    <property type="entry name" value="PTS_EIIB_TYPE_2"/>
    <property type="match status" value="1"/>
</dbReference>
<dbReference type="PROSITE" id="PS51094">
    <property type="entry name" value="PTS_EIIA_TYPE_2"/>
    <property type="match status" value="1"/>
</dbReference>
<name>A0A6G2D7L1_STREE</name>
<dbReference type="CDD" id="cd00211">
    <property type="entry name" value="PTS_IIA_fru"/>
    <property type="match status" value="1"/>
</dbReference>
<accession>A0A6G2D7L1</accession>
<reference evidence="8 9" key="1">
    <citation type="submission" date="2019-11" db="EMBL/GenBank/DDBJ databases">
        <title>Growth characteristics of pneumococcus vary with the chemical composition of the capsule and with environmental conditions.</title>
        <authorList>
            <person name="Tothpal A."/>
            <person name="Desobry K."/>
            <person name="Joshi S."/>
            <person name="Wyllie A.L."/>
            <person name="Weinberger D.M."/>
        </authorList>
    </citation>
    <scope>NUCLEOTIDE SEQUENCE [LARGE SCALE GENOMIC DNA]</scope>
    <source>
        <strain evidence="9">pnumococcus19F</strain>
    </source>
</reference>
<keyword evidence="3" id="KW-0805">Transcription regulation</keyword>
<dbReference type="InterPro" id="IPR036095">
    <property type="entry name" value="PTS_EIIB-like_sf"/>
</dbReference>
<dbReference type="SUPFAM" id="SSF55804">
    <property type="entry name" value="Phoshotransferase/anion transport protein"/>
    <property type="match status" value="1"/>
</dbReference>
<dbReference type="PANTHER" id="PTHR30185:SF18">
    <property type="entry name" value="TRANSCRIPTIONAL REGULATOR MTLR"/>
    <property type="match status" value="1"/>
</dbReference>
<dbReference type="AlphaFoldDB" id="A0A6G2D7L1"/>
<dbReference type="Gene3D" id="3.40.50.2300">
    <property type="match status" value="1"/>
</dbReference>
<keyword evidence="2" id="KW-0677">Repeat</keyword>
<dbReference type="InterPro" id="IPR013011">
    <property type="entry name" value="PTS_EIIB_2"/>
</dbReference>
<evidence type="ECO:0000256" key="3">
    <source>
        <dbReference type="ARBA" id="ARBA00023015"/>
    </source>
</evidence>
<dbReference type="SUPFAM" id="SSF63520">
    <property type="entry name" value="PTS-regulatory domain, PRD"/>
    <property type="match status" value="1"/>
</dbReference>
<dbReference type="GO" id="GO:0006355">
    <property type="term" value="P:regulation of DNA-templated transcription"/>
    <property type="evidence" value="ECO:0007669"/>
    <property type="project" value="InterPro"/>
</dbReference>
<evidence type="ECO:0000256" key="4">
    <source>
        <dbReference type="ARBA" id="ARBA00023163"/>
    </source>
</evidence>
<evidence type="ECO:0000256" key="1">
    <source>
        <dbReference type="ARBA" id="ARBA00022679"/>
    </source>
</evidence>
<dbReference type="PROSITE" id="PS51372">
    <property type="entry name" value="PRD_2"/>
    <property type="match status" value="1"/>
</dbReference>
<organism evidence="8 9">
    <name type="scientific">Streptococcus pneumoniae</name>
    <dbReference type="NCBI Taxonomy" id="1313"/>
    <lineage>
        <taxon>Bacteria</taxon>
        <taxon>Bacillati</taxon>
        <taxon>Bacillota</taxon>
        <taxon>Bacilli</taxon>
        <taxon>Lactobacillales</taxon>
        <taxon>Streptococcaceae</taxon>
        <taxon>Streptococcus</taxon>
    </lineage>
</organism>
<dbReference type="EMBL" id="WNHQ01000008">
    <property type="protein sequence ID" value="MTV72527.1"/>
    <property type="molecule type" value="Genomic_DNA"/>
</dbReference>
<dbReference type="InterPro" id="IPR050661">
    <property type="entry name" value="BglG_antiterminators"/>
</dbReference>
<feature type="domain" description="PTS EIIB type-2" evidence="6">
    <location>
        <begin position="397"/>
        <end position="485"/>
    </location>
</feature>
<dbReference type="InterPro" id="IPR011608">
    <property type="entry name" value="PRD"/>
</dbReference>
<evidence type="ECO:0000259" key="5">
    <source>
        <dbReference type="PROSITE" id="PS51094"/>
    </source>
</evidence>
<dbReference type="GO" id="GO:0008982">
    <property type="term" value="F:protein-N(PI)-phosphohistidine-sugar phosphotransferase activity"/>
    <property type="evidence" value="ECO:0007669"/>
    <property type="project" value="InterPro"/>
</dbReference>
<evidence type="ECO:0000256" key="2">
    <source>
        <dbReference type="ARBA" id="ARBA00022737"/>
    </source>
</evidence>
<dbReference type="Pfam" id="PF00359">
    <property type="entry name" value="PTS_EIIA_2"/>
    <property type="match status" value="1"/>
</dbReference>
<feature type="domain" description="PRD" evidence="7">
    <location>
        <begin position="285"/>
        <end position="392"/>
    </location>
</feature>
<sequence length="677" mass="78076">MFDYRALVILMTLMDHCELSLYELSVKVSLPIKEVKEGIDYLVPYLANKGMIVLDKKQGRYSLSNRTKQSLTDIIKSDELVLPKSTRLALIYLYTFCRLDFISNNHYQDFLKVSKNTTLSDIQSLRKIMLDNDLELGYSRAKGYTLHGSEWNKHRLAFQMVSELLESSIGIWGLDYVLSSWGYSLTYDLIDQVVKDYYEKLQLVPIVNQLKVYLFGLVFILCRYQRDVERVCLSETLVSPVIQDITTILLDTVVDLGIIDTVFSEDDYRYITVLLSSCFEGEVDVAPVYFNQLTEAIISRMEDISLLHFKQREGLRENLRRHLIPAYYRLKFGLPSSNEYVLHVKEHYPDLFELVKDSLMPLMDAIDNPIPDSETAYFVIHFGGYLKKADTLPQKWYKAAIICPNGVSSSLMLKENLLALFPQIEFIGTSKIDDLQVKASSDYDMVFSTIKVETEKPNYLVSVMMTEEQAIQLVELVLKDFPNLEYGDFEIEQILNIVKRYGIITQELELRLALKNYLYQKNDRKEIVPVLEQLITKETYQVSSQKLGWKEAIRLAAKPLLDQDKITENYPEAMIQKVEEFGPFINLGKGVAIPHARPDEGVNEIGMSMLVLEEPIYLLDNPEQEVRLLICIAAIDNESHLKALSHLTTILRDKNHVQTLISSKNYDDIKMIIKQED</sequence>
<evidence type="ECO:0000259" key="6">
    <source>
        <dbReference type="PROSITE" id="PS51099"/>
    </source>
</evidence>
<gene>
    <name evidence="8" type="ORF">GM540_00490</name>
</gene>
<proteinExistence type="predicted"/>
<dbReference type="GO" id="GO:0009401">
    <property type="term" value="P:phosphoenolpyruvate-dependent sugar phosphotransferase system"/>
    <property type="evidence" value="ECO:0007669"/>
    <property type="project" value="InterPro"/>
</dbReference>
<dbReference type="PROSITE" id="PS00372">
    <property type="entry name" value="PTS_EIIA_TYPE_2_HIS"/>
    <property type="match status" value="1"/>
</dbReference>
<feature type="domain" description="PTS EIIA type-2" evidence="5">
    <location>
        <begin position="533"/>
        <end position="676"/>
    </location>
</feature>
<dbReference type="Gene3D" id="3.40.930.10">
    <property type="entry name" value="Mannitol-specific EII, Chain A"/>
    <property type="match status" value="1"/>
</dbReference>
<protein>
    <submittedName>
        <fullName evidence="8">PRD domain-containing protein</fullName>
    </submittedName>
</protein>
<dbReference type="InterPro" id="IPR016152">
    <property type="entry name" value="PTrfase/Anion_transptr"/>
</dbReference>
<dbReference type="SUPFAM" id="SSF52794">
    <property type="entry name" value="PTS system IIB component-like"/>
    <property type="match status" value="1"/>
</dbReference>
<keyword evidence="4" id="KW-0804">Transcription</keyword>
<dbReference type="Pfam" id="PF00874">
    <property type="entry name" value="PRD"/>
    <property type="match status" value="1"/>
</dbReference>
<dbReference type="InterPro" id="IPR036634">
    <property type="entry name" value="PRD_sf"/>
</dbReference>
<dbReference type="CDD" id="cd05568">
    <property type="entry name" value="PTS_IIB_bgl_like"/>
    <property type="match status" value="1"/>
</dbReference>
<comment type="caution">
    <text evidence="8">The sequence shown here is derived from an EMBL/GenBank/DDBJ whole genome shotgun (WGS) entry which is preliminary data.</text>
</comment>